<accession>A0A345SXZ0</accession>
<proteinExistence type="predicted"/>
<evidence type="ECO:0000313" key="1">
    <source>
        <dbReference type="EMBL" id="AXI78595.1"/>
    </source>
</evidence>
<dbReference type="EMBL" id="CP031264">
    <property type="protein sequence ID" value="AXI78595.1"/>
    <property type="molecule type" value="Genomic_DNA"/>
</dbReference>
<name>A0A345SXZ0_9ACTN</name>
<protein>
    <submittedName>
        <fullName evidence="1">Uncharacterized protein</fullName>
    </submittedName>
</protein>
<dbReference type="OrthoDB" id="3403133at2"/>
<keyword evidence="2" id="KW-1185">Reference proteome</keyword>
<dbReference type="AlphaFoldDB" id="A0A345SXZ0"/>
<sequence>MVVNVKPASQLAKPEIAEALAWPAKLIEEHGWDHEIWSGEDPVYLANLRFLACQRRDGYVAETLLKEVLAGAGGGATIGGLLVRMILFQPRCEARPLW</sequence>
<organism evidence="1 2">
    <name type="scientific">Peterkaempfera bronchialis</name>
    <dbReference type="NCBI Taxonomy" id="2126346"/>
    <lineage>
        <taxon>Bacteria</taxon>
        <taxon>Bacillati</taxon>
        <taxon>Actinomycetota</taxon>
        <taxon>Actinomycetes</taxon>
        <taxon>Kitasatosporales</taxon>
        <taxon>Streptomycetaceae</taxon>
        <taxon>Peterkaempfera</taxon>
    </lineage>
</organism>
<evidence type="ECO:0000313" key="2">
    <source>
        <dbReference type="Proteomes" id="UP000249340"/>
    </source>
</evidence>
<gene>
    <name evidence="1" type="ORF">C7M71_015300</name>
</gene>
<dbReference type="Proteomes" id="UP000249340">
    <property type="component" value="Chromosome"/>
</dbReference>
<dbReference type="KEGG" id="stri:C7M71_015300"/>
<reference evidence="2" key="1">
    <citation type="submission" date="2018-07" db="EMBL/GenBank/DDBJ databases">
        <title>Streptacidiphilus bronchialis DSM 106435 chromosome.</title>
        <authorList>
            <person name="Batra D."/>
            <person name="Gulvik C.A."/>
        </authorList>
    </citation>
    <scope>NUCLEOTIDE SEQUENCE [LARGE SCALE GENOMIC DNA]</scope>
    <source>
        <strain evidence="2">DSM 106435</strain>
    </source>
</reference>